<dbReference type="InterPro" id="IPR029063">
    <property type="entry name" value="SAM-dependent_MTases_sf"/>
</dbReference>
<keyword evidence="1" id="KW-0489">Methyltransferase</keyword>
<reference evidence="1" key="1">
    <citation type="journal article" date="2021" name="PeerJ">
        <title>Extensive microbial diversity within the chicken gut microbiome revealed by metagenomics and culture.</title>
        <authorList>
            <person name="Gilroy R."/>
            <person name="Ravi A."/>
            <person name="Getino M."/>
            <person name="Pursley I."/>
            <person name="Horton D.L."/>
            <person name="Alikhan N.F."/>
            <person name="Baker D."/>
            <person name="Gharbi K."/>
            <person name="Hall N."/>
            <person name="Watson M."/>
            <person name="Adriaenssens E.M."/>
            <person name="Foster-Nyarko E."/>
            <person name="Jarju S."/>
            <person name="Secka A."/>
            <person name="Antonio M."/>
            <person name="Oren A."/>
            <person name="Chaudhuri R.R."/>
            <person name="La Ragione R."/>
            <person name="Hildebrand F."/>
            <person name="Pallen M.J."/>
        </authorList>
    </citation>
    <scope>NUCLEOTIDE SEQUENCE</scope>
    <source>
        <strain evidence="1">CHK160-9182</strain>
    </source>
</reference>
<dbReference type="SUPFAM" id="SSF53335">
    <property type="entry name" value="S-adenosyl-L-methionine-dependent methyltransferases"/>
    <property type="match status" value="1"/>
</dbReference>
<gene>
    <name evidence="1" type="ORF">H9889_10535</name>
</gene>
<dbReference type="Proteomes" id="UP000823934">
    <property type="component" value="Unassembled WGS sequence"/>
</dbReference>
<dbReference type="GO" id="GO:0032259">
    <property type="term" value="P:methylation"/>
    <property type="evidence" value="ECO:0007669"/>
    <property type="project" value="UniProtKB-KW"/>
</dbReference>
<sequence length="112" mass="12979">MKSHWNKRFSEEKFLYGEVANQFIQDIEPILNIEGKLLAIAEGEGRNAFHLAKSAQKARRDLVIDVWDYSDVALEKVNARKGNLLIETKEIDLRQVEWDEDHYDAACCVYGH</sequence>
<comment type="caution">
    <text evidence="1">The sequence shown here is derived from an EMBL/GenBank/DDBJ whole genome shotgun (WGS) entry which is preliminary data.</text>
</comment>
<dbReference type="GO" id="GO:0008168">
    <property type="term" value="F:methyltransferase activity"/>
    <property type="evidence" value="ECO:0007669"/>
    <property type="project" value="UniProtKB-KW"/>
</dbReference>
<evidence type="ECO:0000313" key="1">
    <source>
        <dbReference type="EMBL" id="HIW07739.1"/>
    </source>
</evidence>
<name>A0A9D1Q808_9GAMM</name>
<dbReference type="AlphaFoldDB" id="A0A9D1Q808"/>
<organism evidence="1 2">
    <name type="scientific">Candidatus Ignatzschineria merdigallinarum</name>
    <dbReference type="NCBI Taxonomy" id="2838621"/>
    <lineage>
        <taxon>Bacteria</taxon>
        <taxon>Pseudomonadati</taxon>
        <taxon>Pseudomonadota</taxon>
        <taxon>Gammaproteobacteria</taxon>
        <taxon>Cardiobacteriales</taxon>
        <taxon>Ignatzschineriaceae</taxon>
        <taxon>Ignatzschineria</taxon>
    </lineage>
</organism>
<dbReference type="EMBL" id="DXHP01000230">
    <property type="protein sequence ID" value="HIW07739.1"/>
    <property type="molecule type" value="Genomic_DNA"/>
</dbReference>
<dbReference type="Gene3D" id="3.40.50.150">
    <property type="entry name" value="Vaccinia Virus protein VP39"/>
    <property type="match status" value="1"/>
</dbReference>
<protein>
    <submittedName>
        <fullName evidence="1">Class I SAM-dependent methyltransferase</fullName>
    </submittedName>
</protein>
<proteinExistence type="predicted"/>
<accession>A0A9D1Q808</accession>
<evidence type="ECO:0000313" key="2">
    <source>
        <dbReference type="Proteomes" id="UP000823934"/>
    </source>
</evidence>
<keyword evidence="1" id="KW-0808">Transferase</keyword>
<reference evidence="1" key="2">
    <citation type="submission" date="2021-04" db="EMBL/GenBank/DDBJ databases">
        <authorList>
            <person name="Gilroy R."/>
        </authorList>
    </citation>
    <scope>NUCLEOTIDE SEQUENCE</scope>
    <source>
        <strain evidence="1">CHK160-9182</strain>
    </source>
</reference>
<feature type="non-terminal residue" evidence="1">
    <location>
        <position position="112"/>
    </location>
</feature>